<protein>
    <submittedName>
        <fullName evidence="1">Uncharacterized protein</fullName>
    </submittedName>
</protein>
<comment type="caution">
    <text evidence="1">The sequence shown here is derived from an EMBL/GenBank/DDBJ whole genome shotgun (WGS) entry which is preliminary data.</text>
</comment>
<proteinExistence type="predicted"/>
<dbReference type="EMBL" id="MLJW01002671">
    <property type="protein sequence ID" value="OIQ73972.1"/>
    <property type="molecule type" value="Genomic_DNA"/>
</dbReference>
<organism evidence="1">
    <name type="scientific">mine drainage metagenome</name>
    <dbReference type="NCBI Taxonomy" id="410659"/>
    <lineage>
        <taxon>unclassified sequences</taxon>
        <taxon>metagenomes</taxon>
        <taxon>ecological metagenomes</taxon>
    </lineage>
</organism>
<evidence type="ECO:0000313" key="1">
    <source>
        <dbReference type="EMBL" id="OIQ73972.1"/>
    </source>
</evidence>
<accession>A0A1J5Q288</accession>
<gene>
    <name evidence="1" type="ORF">GALL_443860</name>
</gene>
<dbReference type="AlphaFoldDB" id="A0A1J5Q288"/>
<reference evidence="1" key="1">
    <citation type="submission" date="2016-10" db="EMBL/GenBank/DDBJ databases">
        <title>Sequence of Gallionella enrichment culture.</title>
        <authorList>
            <person name="Poehlein A."/>
            <person name="Muehling M."/>
            <person name="Daniel R."/>
        </authorList>
    </citation>
    <scope>NUCLEOTIDE SEQUENCE</scope>
</reference>
<sequence length="185" mass="20604">MVQHIDIKLALFGKTRKCEIAAADKAGDWIVGIFAEQQVQLGMKRIRQKQADLYLTFTQLSGETLQAFFIGRCRQAESNLLSKLCSKLVFDVAGASVVDQVVGTGKLVKNFDFILRGALHPDQHTADLTCVTLPVFKQVVDCPPATQIKVTDAKVRPLGYRQRGAKNFEELLLDVVEYSWHKGVI</sequence>
<name>A0A1J5Q288_9ZZZZ</name>